<dbReference type="EMBL" id="FOPI01000017">
    <property type="protein sequence ID" value="SFG39781.1"/>
    <property type="molecule type" value="Genomic_DNA"/>
</dbReference>
<dbReference type="InterPro" id="IPR003593">
    <property type="entry name" value="AAA+_ATPase"/>
</dbReference>
<keyword evidence="2" id="KW-0813">Transport</keyword>
<reference evidence="15" key="1">
    <citation type="submission" date="2016-10" db="EMBL/GenBank/DDBJ databases">
        <authorList>
            <person name="Varghese N."/>
            <person name="Submissions S."/>
        </authorList>
    </citation>
    <scope>NUCLEOTIDE SEQUENCE [LARGE SCALE GENOMIC DNA]</scope>
    <source>
        <strain evidence="15">DSM 20403</strain>
    </source>
</reference>
<comment type="subcellular location">
    <subcellularLocation>
        <location evidence="1">Cell inner membrane</location>
        <topology evidence="1">Multi-pass membrane protein</topology>
    </subcellularLocation>
</comment>
<dbReference type="Pfam" id="PF12704">
    <property type="entry name" value="MacB_PCD"/>
    <property type="match status" value="1"/>
</dbReference>
<comment type="similarity">
    <text evidence="11">Belongs to the ABC transporter superfamily. Macrolide exporter (TC 3.A.1.122) family.</text>
</comment>
<dbReference type="AlphaFoldDB" id="A0A1I2RPK6"/>
<organism evidence="14 15">
    <name type="scientific">Ligilactobacillus ruminis DSM 20403 = NBRC 102161</name>
    <dbReference type="NCBI Taxonomy" id="1423798"/>
    <lineage>
        <taxon>Bacteria</taxon>
        <taxon>Bacillati</taxon>
        <taxon>Bacillota</taxon>
        <taxon>Bacilli</taxon>
        <taxon>Lactobacillales</taxon>
        <taxon>Lactobacillaceae</taxon>
        <taxon>Ligilactobacillus</taxon>
    </lineage>
</organism>
<name>A0A1I2RPK6_9LACO</name>
<evidence type="ECO:0000256" key="8">
    <source>
        <dbReference type="ARBA" id="ARBA00022970"/>
    </source>
</evidence>
<dbReference type="Pfam" id="PF02687">
    <property type="entry name" value="FtsX"/>
    <property type="match status" value="1"/>
</dbReference>
<dbReference type="Gene3D" id="3.40.50.300">
    <property type="entry name" value="P-loop containing nucleotide triphosphate hydrolases"/>
    <property type="match status" value="1"/>
</dbReference>
<dbReference type="GO" id="GO:0005886">
    <property type="term" value="C:plasma membrane"/>
    <property type="evidence" value="ECO:0007669"/>
    <property type="project" value="UniProtKB-SubCell"/>
</dbReference>
<dbReference type="Proteomes" id="UP000182635">
    <property type="component" value="Unassembled WGS sequence"/>
</dbReference>
<evidence type="ECO:0000256" key="6">
    <source>
        <dbReference type="ARBA" id="ARBA00022741"/>
    </source>
</evidence>
<evidence type="ECO:0000256" key="7">
    <source>
        <dbReference type="ARBA" id="ARBA00022840"/>
    </source>
</evidence>
<dbReference type="PANTHER" id="PTHR42798:SF6">
    <property type="entry name" value="CELL DIVISION ATP-BINDING PROTEIN FTSE"/>
    <property type="match status" value="1"/>
</dbReference>
<feature type="transmembrane region" description="Helical" evidence="12">
    <location>
        <begin position="268"/>
        <end position="288"/>
    </location>
</feature>
<dbReference type="InterPro" id="IPR003838">
    <property type="entry name" value="ABC3_permease_C"/>
</dbReference>
<evidence type="ECO:0000256" key="3">
    <source>
        <dbReference type="ARBA" id="ARBA00022475"/>
    </source>
</evidence>
<dbReference type="GO" id="GO:0022857">
    <property type="term" value="F:transmembrane transporter activity"/>
    <property type="evidence" value="ECO:0007669"/>
    <property type="project" value="UniProtKB-ARBA"/>
</dbReference>
<evidence type="ECO:0000256" key="12">
    <source>
        <dbReference type="SAM" id="Phobius"/>
    </source>
</evidence>
<dbReference type="PANTHER" id="PTHR42798">
    <property type="entry name" value="LIPOPROTEIN-RELEASING SYSTEM ATP-BINDING PROTEIN LOLD"/>
    <property type="match status" value="1"/>
</dbReference>
<gene>
    <name evidence="14" type="ORF">SAMN02910432_01196</name>
</gene>
<keyword evidence="10 12" id="KW-0472">Membrane</keyword>
<dbReference type="RefSeq" id="WP_046922850.1">
    <property type="nucleotide sequence ID" value="NZ_AYYL01000047.1"/>
</dbReference>
<feature type="domain" description="ABC transporter" evidence="13">
    <location>
        <begin position="4"/>
        <end position="243"/>
    </location>
</feature>
<feature type="transmembrane region" description="Helical" evidence="12">
    <location>
        <begin position="529"/>
        <end position="558"/>
    </location>
</feature>
<dbReference type="CDD" id="cd03255">
    <property type="entry name" value="ABC_MJ0796_LolCDE_FtsE"/>
    <property type="match status" value="1"/>
</dbReference>
<keyword evidence="4" id="KW-0997">Cell inner membrane</keyword>
<keyword evidence="9 12" id="KW-1133">Transmembrane helix</keyword>
<keyword evidence="7" id="KW-0067">ATP-binding</keyword>
<keyword evidence="5 12" id="KW-0812">Transmembrane</keyword>
<dbReference type="InterPro" id="IPR017911">
    <property type="entry name" value="MacB-like_ATP-bd"/>
</dbReference>
<sequence length="661" mass="72184">MAVLELKNVKKVYKMPGGGTFQALKGISASFEEGELVSIVGESGSGKSTLMNLIGGLDSDFEGEIIYQGKNLRDYTKQELDRFHKKSIGFIFQNFNLISHLSLLDNVSLAMTLSNVDKETRDKRAADLLNQVGLGEHMHKKPDAISGGQKQRVAIARALINDPDVIIADEPTGALDAETTDTVLEMIKEIAESGKLVLMVTHSDRVASHCTRVLRIDSGSLISDTTQDVEFHKKPADKKETSPVKNMSLTNAIRLAFLNMKAKFGRNALVAFGSSIGIMAVVLMLGIGRGVTNYIKSTMVTYTNPNVTEVHKQSLEMDKKQQEKVQAGDSSTIGSVREDHISMMTGTSKKNTFSQKDIDKLKKIKNVDTIQRGYSTFSLGTNKVAFNSNTANIMMLMTMSKSVTKSSITKGHAPKKNEVLLDQATADLLGKNIIGKKVRLSLTIGDKPIEKEVKVSGIYDTQTSTIVVRYGDLNQVFKDNGQRLKANTVFLYTKNSDNTKAIKDKVKKLGYSGSMQETMTDMFTQMLDVITYVLAAIAGVSLVVSAIMILVVLNISVVERTREIGVLKALGARRKDVRRIFVSEAFLIGLGSGLLGVVITEILGFAINSVTKPAYDVNVVNLEPQFLISGIIISIVISMLAGLFPANRASKLDPVESLRKE</sequence>
<evidence type="ECO:0000313" key="15">
    <source>
        <dbReference type="Proteomes" id="UP000182635"/>
    </source>
</evidence>
<dbReference type="InterPro" id="IPR017871">
    <property type="entry name" value="ABC_transporter-like_CS"/>
</dbReference>
<evidence type="ECO:0000256" key="10">
    <source>
        <dbReference type="ARBA" id="ARBA00023136"/>
    </source>
</evidence>
<dbReference type="InterPro" id="IPR003439">
    <property type="entry name" value="ABC_transporter-like_ATP-bd"/>
</dbReference>
<dbReference type="GO" id="GO:0098796">
    <property type="term" value="C:membrane protein complex"/>
    <property type="evidence" value="ECO:0007669"/>
    <property type="project" value="UniProtKB-ARBA"/>
</dbReference>
<dbReference type="PROSITE" id="PS50893">
    <property type="entry name" value="ABC_TRANSPORTER_2"/>
    <property type="match status" value="1"/>
</dbReference>
<dbReference type="GO" id="GO:0006865">
    <property type="term" value="P:amino acid transport"/>
    <property type="evidence" value="ECO:0007669"/>
    <property type="project" value="UniProtKB-KW"/>
</dbReference>
<dbReference type="InterPro" id="IPR025857">
    <property type="entry name" value="MacB_PCD"/>
</dbReference>
<dbReference type="GO" id="GO:0016887">
    <property type="term" value="F:ATP hydrolysis activity"/>
    <property type="evidence" value="ECO:0007669"/>
    <property type="project" value="InterPro"/>
</dbReference>
<evidence type="ECO:0000256" key="1">
    <source>
        <dbReference type="ARBA" id="ARBA00004429"/>
    </source>
</evidence>
<dbReference type="InterPro" id="IPR027417">
    <property type="entry name" value="P-loop_NTPase"/>
</dbReference>
<keyword evidence="8" id="KW-0029">Amino-acid transport</keyword>
<evidence type="ECO:0000313" key="14">
    <source>
        <dbReference type="EMBL" id="SFG39781.1"/>
    </source>
</evidence>
<dbReference type="OrthoDB" id="2079174at2"/>
<dbReference type="FunFam" id="3.40.50.300:FF:000032">
    <property type="entry name" value="Export ABC transporter ATP-binding protein"/>
    <property type="match status" value="1"/>
</dbReference>
<feature type="transmembrane region" description="Helical" evidence="12">
    <location>
        <begin position="579"/>
        <end position="606"/>
    </location>
</feature>
<keyword evidence="3" id="KW-1003">Cell membrane</keyword>
<evidence type="ECO:0000256" key="11">
    <source>
        <dbReference type="ARBA" id="ARBA00038388"/>
    </source>
</evidence>
<evidence type="ECO:0000256" key="4">
    <source>
        <dbReference type="ARBA" id="ARBA00022519"/>
    </source>
</evidence>
<dbReference type="GO" id="GO:0005524">
    <property type="term" value="F:ATP binding"/>
    <property type="evidence" value="ECO:0007669"/>
    <property type="project" value="UniProtKB-KW"/>
</dbReference>
<dbReference type="PROSITE" id="PS00211">
    <property type="entry name" value="ABC_TRANSPORTER_1"/>
    <property type="match status" value="1"/>
</dbReference>
<keyword evidence="6" id="KW-0547">Nucleotide-binding</keyword>
<protein>
    <submittedName>
        <fullName evidence="14">ABC-type lipoprotein export system, ATPase component</fullName>
    </submittedName>
</protein>
<evidence type="ECO:0000256" key="9">
    <source>
        <dbReference type="ARBA" id="ARBA00022989"/>
    </source>
</evidence>
<proteinExistence type="inferred from homology"/>
<dbReference type="SUPFAM" id="SSF52540">
    <property type="entry name" value="P-loop containing nucleoside triphosphate hydrolases"/>
    <property type="match status" value="1"/>
</dbReference>
<keyword evidence="14" id="KW-0449">Lipoprotein</keyword>
<evidence type="ECO:0000259" key="13">
    <source>
        <dbReference type="PROSITE" id="PS50893"/>
    </source>
</evidence>
<evidence type="ECO:0000256" key="5">
    <source>
        <dbReference type="ARBA" id="ARBA00022692"/>
    </source>
</evidence>
<evidence type="ECO:0000256" key="2">
    <source>
        <dbReference type="ARBA" id="ARBA00022448"/>
    </source>
</evidence>
<dbReference type="SMART" id="SM00382">
    <property type="entry name" value="AAA"/>
    <property type="match status" value="1"/>
</dbReference>
<accession>A0A1I2RPK6</accession>
<dbReference type="Pfam" id="PF00005">
    <property type="entry name" value="ABC_tran"/>
    <property type="match status" value="1"/>
</dbReference>
<feature type="transmembrane region" description="Helical" evidence="12">
    <location>
        <begin position="626"/>
        <end position="644"/>
    </location>
</feature>